<feature type="transmembrane region" description="Helical" evidence="7">
    <location>
        <begin position="57"/>
        <end position="79"/>
    </location>
</feature>
<feature type="transmembrane region" description="Helical" evidence="7">
    <location>
        <begin position="19"/>
        <end position="45"/>
    </location>
</feature>
<evidence type="ECO:0000313" key="8">
    <source>
        <dbReference type="EMBL" id="KAJ6302808.1"/>
    </source>
</evidence>
<evidence type="ECO:0000256" key="4">
    <source>
        <dbReference type="ARBA" id="ARBA00022989"/>
    </source>
</evidence>
<feature type="transmembrane region" description="Helical" evidence="7">
    <location>
        <begin position="194"/>
        <end position="214"/>
    </location>
</feature>
<keyword evidence="5 7" id="KW-0472">Membrane</keyword>
<keyword evidence="9" id="KW-1185">Reference proteome</keyword>
<evidence type="ECO:0000313" key="9">
    <source>
        <dbReference type="Proteomes" id="UP001141253"/>
    </source>
</evidence>
<feature type="compositionally biased region" description="Basic and acidic residues" evidence="6">
    <location>
        <begin position="541"/>
        <end position="556"/>
    </location>
</feature>
<evidence type="ECO:0000256" key="3">
    <source>
        <dbReference type="ARBA" id="ARBA00022692"/>
    </source>
</evidence>
<evidence type="ECO:0000256" key="1">
    <source>
        <dbReference type="ARBA" id="ARBA00004141"/>
    </source>
</evidence>
<feature type="transmembrane region" description="Helical" evidence="7">
    <location>
        <begin position="513"/>
        <end position="531"/>
    </location>
</feature>
<comment type="caution">
    <text evidence="8">The sequence shown here is derived from an EMBL/GenBank/DDBJ whole genome shotgun (WGS) entry which is preliminary data.</text>
</comment>
<dbReference type="Proteomes" id="UP001141253">
    <property type="component" value="Chromosome 16"/>
</dbReference>
<feature type="transmembrane region" description="Helical" evidence="7">
    <location>
        <begin position="125"/>
        <end position="145"/>
    </location>
</feature>
<organism evidence="8 9">
    <name type="scientific">Salix suchowensis</name>
    <dbReference type="NCBI Taxonomy" id="1278906"/>
    <lineage>
        <taxon>Eukaryota</taxon>
        <taxon>Viridiplantae</taxon>
        <taxon>Streptophyta</taxon>
        <taxon>Embryophyta</taxon>
        <taxon>Tracheophyta</taxon>
        <taxon>Spermatophyta</taxon>
        <taxon>Magnoliopsida</taxon>
        <taxon>eudicotyledons</taxon>
        <taxon>Gunneridae</taxon>
        <taxon>Pentapetalae</taxon>
        <taxon>rosids</taxon>
        <taxon>fabids</taxon>
        <taxon>Malpighiales</taxon>
        <taxon>Salicaceae</taxon>
        <taxon>Saliceae</taxon>
        <taxon>Salix</taxon>
    </lineage>
</organism>
<feature type="region of interest" description="Disordered" evidence="6">
    <location>
        <begin position="541"/>
        <end position="564"/>
    </location>
</feature>
<dbReference type="Pfam" id="PF00854">
    <property type="entry name" value="PTR2"/>
    <property type="match status" value="1"/>
</dbReference>
<feature type="transmembrane region" description="Helical" evidence="7">
    <location>
        <begin position="465"/>
        <end position="486"/>
    </location>
</feature>
<evidence type="ECO:0000256" key="7">
    <source>
        <dbReference type="SAM" id="Phobius"/>
    </source>
</evidence>
<feature type="transmembrane region" description="Helical" evidence="7">
    <location>
        <begin position="348"/>
        <end position="371"/>
    </location>
</feature>
<evidence type="ECO:0000256" key="5">
    <source>
        <dbReference type="ARBA" id="ARBA00023136"/>
    </source>
</evidence>
<dbReference type="PANTHER" id="PTHR11654">
    <property type="entry name" value="OLIGOPEPTIDE TRANSPORTER-RELATED"/>
    <property type="match status" value="1"/>
</dbReference>
<feature type="transmembrane region" description="Helical" evidence="7">
    <location>
        <begin position="432"/>
        <end position="453"/>
    </location>
</feature>
<dbReference type="InterPro" id="IPR000109">
    <property type="entry name" value="POT_fam"/>
</dbReference>
<name>A0ABQ8ZLQ0_9ROSI</name>
<dbReference type="Gene3D" id="1.20.1250.20">
    <property type="entry name" value="MFS general substrate transporter like domains"/>
    <property type="match status" value="1"/>
</dbReference>
<reference evidence="8" key="2">
    <citation type="journal article" date="2023" name="Int. J. Mol. Sci.">
        <title>De Novo Assembly and Annotation of 11 Diverse Shrub Willow (Salix) Genomes Reveals Novel Gene Organization in Sex-Linked Regions.</title>
        <authorList>
            <person name="Hyden B."/>
            <person name="Feng K."/>
            <person name="Yates T.B."/>
            <person name="Jawdy S."/>
            <person name="Cereghino C."/>
            <person name="Smart L.B."/>
            <person name="Muchero W."/>
        </authorList>
    </citation>
    <scope>NUCLEOTIDE SEQUENCE</scope>
    <source>
        <tissue evidence="8">Shoot tip</tissue>
    </source>
</reference>
<accession>A0ABQ8ZLQ0</accession>
<comment type="similarity">
    <text evidence="2">Belongs to the major facilitator superfamily. Proton-dependent oligopeptide transporter (POT/PTR) (TC 2.A.17) family.</text>
</comment>
<evidence type="ECO:0000256" key="6">
    <source>
        <dbReference type="SAM" id="MobiDB-lite"/>
    </source>
</evidence>
<dbReference type="InterPro" id="IPR036259">
    <property type="entry name" value="MFS_trans_sf"/>
</dbReference>
<evidence type="ECO:0000256" key="2">
    <source>
        <dbReference type="ARBA" id="ARBA00005982"/>
    </source>
</evidence>
<feature type="transmembrane region" description="Helical" evidence="7">
    <location>
        <begin position="392"/>
        <end position="412"/>
    </location>
</feature>
<reference evidence="8" key="1">
    <citation type="submission" date="2022-10" db="EMBL/GenBank/DDBJ databases">
        <authorList>
            <person name="Hyden B.L."/>
            <person name="Feng K."/>
            <person name="Yates T."/>
            <person name="Jawdy S."/>
            <person name="Smart L.B."/>
            <person name="Muchero W."/>
        </authorList>
    </citation>
    <scope>NUCLEOTIDE SEQUENCE</scope>
    <source>
        <tissue evidence="8">Shoot tip</tissue>
    </source>
</reference>
<feature type="transmembrane region" description="Helical" evidence="7">
    <location>
        <begin position="166"/>
        <end position="188"/>
    </location>
</feature>
<keyword evidence="4 7" id="KW-1133">Transmembrane helix</keyword>
<feature type="transmembrane region" description="Helical" evidence="7">
    <location>
        <begin position="86"/>
        <end position="105"/>
    </location>
</feature>
<dbReference type="SUPFAM" id="SSF103473">
    <property type="entry name" value="MFS general substrate transporter"/>
    <property type="match status" value="1"/>
</dbReference>
<dbReference type="EMBL" id="JAPFFI010000027">
    <property type="protein sequence ID" value="KAJ6302808.1"/>
    <property type="molecule type" value="Genomic_DNA"/>
</dbReference>
<sequence>MDGPDASCRRRGGFRACTFIFILGALESMGFIANMASLVLYFYFIMHFDIPTSANTLTNFMGSVFLLSLAGACIADTFLNRFYTSLLFGVMEVMGLALLTAQAYFKDLQPGFCHRSTCVKGGQAVMFYGSLCLYALGSGGVKGAVPALGGDQFDHDHRKKGALARYYNWNLLISTAGSIVGVTAVVWVSMNKGWHIGFFISTVATLVGFAVLALGKPLYRIQPPGNNSTFVRIAQVVVVTFRNRHLSLPKNPDKLFEINGASRDPSEERLSHSDQFRLLDKAAILREGTEPRPWKVCTVTQVEEVKILIRMIPIIASTILMNTSMAQLQTFSVQQGVAMDAHLGTKTIPTPSIPVIPLVFISVLVPIYEFAAVPFARKITGHPSGITQLQRVGVGLVLSILSMAVAGFVELHRKHEARKNPPNKISAFWLSFQYGIFGIAEMFTVVGLLEFFYKEAPSGMRSVSTSFTWLTLALGYFTSTVFVEIINSVTQRITPSRQGWLHGNDLNSNNLNLFYWFLAILNVINFAFYLFSASWYRYKSEDDRESETRPKAERGPSGETTQFK</sequence>
<keyword evidence="3 7" id="KW-0812">Transmembrane</keyword>
<gene>
    <name evidence="8" type="ORF">OIU77_016828</name>
</gene>
<comment type="subcellular location">
    <subcellularLocation>
        <location evidence="1">Membrane</location>
        <topology evidence="1">Multi-pass membrane protein</topology>
    </subcellularLocation>
</comment>
<protein>
    <submittedName>
        <fullName evidence="8">Uncharacterized protein</fullName>
    </submittedName>
</protein>
<proteinExistence type="inferred from homology"/>